<evidence type="ECO:0000313" key="2">
    <source>
        <dbReference type="Proteomes" id="UP001175226"/>
    </source>
</evidence>
<protein>
    <submittedName>
        <fullName evidence="1">Uncharacterized protein</fullName>
    </submittedName>
</protein>
<keyword evidence="2" id="KW-1185">Reference proteome</keyword>
<sequence>MTLNLKFQPHESADYKDVEATAIKRFEPVTSDVVLLVRNRADNDNVEVPWSSSIEDRLRRAIRDIRGGRILNWFELINDRENLPDPELWEAWTWEVLTWLSKVSNYETELTAYRLLHRL</sequence>
<gene>
    <name evidence="1" type="ORF">EV421DRAFT_2042957</name>
</gene>
<dbReference type="Proteomes" id="UP001175226">
    <property type="component" value="Unassembled WGS sequence"/>
</dbReference>
<reference evidence="1" key="1">
    <citation type="submission" date="2023-06" db="EMBL/GenBank/DDBJ databases">
        <authorList>
            <consortium name="Lawrence Berkeley National Laboratory"/>
            <person name="Ahrendt S."/>
            <person name="Sahu N."/>
            <person name="Indic B."/>
            <person name="Wong-Bajracharya J."/>
            <person name="Merenyi Z."/>
            <person name="Ke H.-M."/>
            <person name="Monk M."/>
            <person name="Kocsube S."/>
            <person name="Drula E."/>
            <person name="Lipzen A."/>
            <person name="Balint B."/>
            <person name="Henrissat B."/>
            <person name="Andreopoulos B."/>
            <person name="Martin F.M."/>
            <person name="Harder C.B."/>
            <person name="Rigling D."/>
            <person name="Ford K.L."/>
            <person name="Foster G.D."/>
            <person name="Pangilinan J."/>
            <person name="Papanicolaou A."/>
            <person name="Barry K."/>
            <person name="LaButti K."/>
            <person name="Viragh M."/>
            <person name="Koriabine M."/>
            <person name="Yan M."/>
            <person name="Riley R."/>
            <person name="Champramary S."/>
            <person name="Plett K.L."/>
            <person name="Tsai I.J."/>
            <person name="Slot J."/>
            <person name="Sipos G."/>
            <person name="Plett J."/>
            <person name="Nagy L.G."/>
            <person name="Grigoriev I.V."/>
        </authorList>
    </citation>
    <scope>NUCLEOTIDE SEQUENCE</scope>
    <source>
        <strain evidence="1">FPL87.14</strain>
    </source>
</reference>
<evidence type="ECO:0000313" key="1">
    <source>
        <dbReference type="EMBL" id="KAK0421908.1"/>
    </source>
</evidence>
<comment type="caution">
    <text evidence="1">The sequence shown here is derived from an EMBL/GenBank/DDBJ whole genome shotgun (WGS) entry which is preliminary data.</text>
</comment>
<name>A0AA39M5V4_9AGAR</name>
<accession>A0AA39M5V4</accession>
<dbReference type="EMBL" id="JAUEPT010000267">
    <property type="protein sequence ID" value="KAK0421908.1"/>
    <property type="molecule type" value="Genomic_DNA"/>
</dbReference>
<organism evidence="1 2">
    <name type="scientific">Armillaria borealis</name>
    <dbReference type="NCBI Taxonomy" id="47425"/>
    <lineage>
        <taxon>Eukaryota</taxon>
        <taxon>Fungi</taxon>
        <taxon>Dikarya</taxon>
        <taxon>Basidiomycota</taxon>
        <taxon>Agaricomycotina</taxon>
        <taxon>Agaricomycetes</taxon>
        <taxon>Agaricomycetidae</taxon>
        <taxon>Agaricales</taxon>
        <taxon>Marasmiineae</taxon>
        <taxon>Physalacriaceae</taxon>
        <taxon>Armillaria</taxon>
    </lineage>
</organism>
<proteinExistence type="predicted"/>
<dbReference type="AlphaFoldDB" id="A0AA39M5V4"/>